<organism evidence="14 15">
    <name type="scientific">Rhizophlyctis rosea</name>
    <dbReference type="NCBI Taxonomy" id="64517"/>
    <lineage>
        <taxon>Eukaryota</taxon>
        <taxon>Fungi</taxon>
        <taxon>Fungi incertae sedis</taxon>
        <taxon>Chytridiomycota</taxon>
        <taxon>Chytridiomycota incertae sedis</taxon>
        <taxon>Chytridiomycetes</taxon>
        <taxon>Rhizophlyctidales</taxon>
        <taxon>Rhizophlyctidaceae</taxon>
        <taxon>Rhizophlyctis</taxon>
    </lineage>
</organism>
<name>A0AAD5S7R4_9FUNG</name>
<feature type="compositionally biased region" description="Low complexity" evidence="12">
    <location>
        <begin position="536"/>
        <end position="545"/>
    </location>
</feature>
<dbReference type="Gene3D" id="1.10.472.10">
    <property type="entry name" value="Cyclin-like"/>
    <property type="match status" value="2"/>
</dbReference>
<dbReference type="Proteomes" id="UP001212841">
    <property type="component" value="Unassembled WGS sequence"/>
</dbReference>
<keyword evidence="15" id="KW-1185">Reference proteome</keyword>
<dbReference type="Pfam" id="PF00382">
    <property type="entry name" value="TFIIB"/>
    <property type="match status" value="2"/>
</dbReference>
<dbReference type="InterPro" id="IPR000812">
    <property type="entry name" value="TFIIB"/>
</dbReference>
<dbReference type="InterPro" id="IPR036915">
    <property type="entry name" value="Cyclin-like_sf"/>
</dbReference>
<dbReference type="Pfam" id="PF08271">
    <property type="entry name" value="Zn_Ribbon_TF"/>
    <property type="match status" value="1"/>
</dbReference>
<evidence type="ECO:0000256" key="12">
    <source>
        <dbReference type="SAM" id="MobiDB-lite"/>
    </source>
</evidence>
<dbReference type="InterPro" id="IPR013150">
    <property type="entry name" value="TFIIB_cyclin"/>
</dbReference>
<dbReference type="InterPro" id="IPR013137">
    <property type="entry name" value="Znf_TFIIB"/>
</dbReference>
<evidence type="ECO:0000313" key="14">
    <source>
        <dbReference type="EMBL" id="KAJ3046705.1"/>
    </source>
</evidence>
<dbReference type="FunFam" id="1.10.472.10:FF:000002">
    <property type="entry name" value="Transcription factor IIIB 90 kDa subunit"/>
    <property type="match status" value="1"/>
</dbReference>
<keyword evidence="9" id="KW-0539">Nucleus</keyword>
<dbReference type="GO" id="GO:0005634">
    <property type="term" value="C:nucleus"/>
    <property type="evidence" value="ECO:0007669"/>
    <property type="project" value="UniProtKB-SubCell"/>
</dbReference>
<evidence type="ECO:0000256" key="3">
    <source>
        <dbReference type="ARBA" id="ARBA00022723"/>
    </source>
</evidence>
<dbReference type="GO" id="GO:0008270">
    <property type="term" value="F:zinc ion binding"/>
    <property type="evidence" value="ECO:0007669"/>
    <property type="project" value="UniProtKB-KW"/>
</dbReference>
<dbReference type="Gene3D" id="2.20.25.10">
    <property type="match status" value="1"/>
</dbReference>
<dbReference type="GO" id="GO:0017025">
    <property type="term" value="F:TBP-class protein binding"/>
    <property type="evidence" value="ECO:0007669"/>
    <property type="project" value="InterPro"/>
</dbReference>
<reference evidence="14" key="1">
    <citation type="submission" date="2020-05" db="EMBL/GenBank/DDBJ databases">
        <title>Phylogenomic resolution of chytrid fungi.</title>
        <authorList>
            <person name="Stajich J.E."/>
            <person name="Amses K."/>
            <person name="Simmons R."/>
            <person name="Seto K."/>
            <person name="Myers J."/>
            <person name="Bonds A."/>
            <person name="Quandt C.A."/>
            <person name="Barry K."/>
            <person name="Liu P."/>
            <person name="Grigoriev I."/>
            <person name="Longcore J.E."/>
            <person name="James T.Y."/>
        </authorList>
    </citation>
    <scope>NUCLEOTIDE SEQUENCE</scope>
    <source>
        <strain evidence="14">JEL0318</strain>
    </source>
</reference>
<comment type="subcellular location">
    <subcellularLocation>
        <location evidence="1">Nucleus</location>
    </subcellularLocation>
</comment>
<dbReference type="PANTHER" id="PTHR11618:SF4">
    <property type="entry name" value="TRANSCRIPTION FACTOR IIIB 90 KDA SUBUNIT"/>
    <property type="match status" value="1"/>
</dbReference>
<feature type="compositionally biased region" description="Acidic residues" evidence="12">
    <location>
        <begin position="548"/>
        <end position="567"/>
    </location>
</feature>
<dbReference type="InterPro" id="IPR011665">
    <property type="entry name" value="BRF1_TBP-bd_dom"/>
</dbReference>
<dbReference type="PRINTS" id="PR00685">
    <property type="entry name" value="TIFACTORIIB"/>
</dbReference>
<keyword evidence="4 11" id="KW-0863">Zinc-finger</keyword>
<accession>A0AAD5S7R4</accession>
<keyword evidence="3" id="KW-0479">Metal-binding</keyword>
<dbReference type="EMBL" id="JADGJD010001110">
    <property type="protein sequence ID" value="KAJ3046705.1"/>
    <property type="molecule type" value="Genomic_DNA"/>
</dbReference>
<keyword evidence="6" id="KW-0805">Transcription regulation</keyword>
<comment type="caution">
    <text evidence="14">The sequence shown here is derived from an EMBL/GenBank/DDBJ whole genome shotgun (WGS) entry which is preliminary data.</text>
</comment>
<dbReference type="SUPFAM" id="SSF57783">
    <property type="entry name" value="Zinc beta-ribbon"/>
    <property type="match status" value="1"/>
</dbReference>
<dbReference type="CDD" id="cd20554">
    <property type="entry name" value="CYCLIN_TFIIIB90_rpt2"/>
    <property type="match status" value="1"/>
</dbReference>
<dbReference type="GO" id="GO:0097550">
    <property type="term" value="C:transcription preinitiation complex"/>
    <property type="evidence" value="ECO:0007669"/>
    <property type="project" value="TreeGrafter"/>
</dbReference>
<evidence type="ECO:0000256" key="5">
    <source>
        <dbReference type="ARBA" id="ARBA00022833"/>
    </source>
</evidence>
<evidence type="ECO:0000256" key="10">
    <source>
        <dbReference type="ARBA" id="ARBA00031009"/>
    </source>
</evidence>
<protein>
    <recommendedName>
        <fullName evidence="10">B-related factor 1</fullName>
    </recommendedName>
</protein>
<keyword evidence="8" id="KW-0804">Transcription</keyword>
<dbReference type="GO" id="GO:0000995">
    <property type="term" value="F:RNA polymerase III general transcription initiation factor activity"/>
    <property type="evidence" value="ECO:0007669"/>
    <property type="project" value="TreeGrafter"/>
</dbReference>
<dbReference type="PROSITE" id="PS51134">
    <property type="entry name" value="ZF_TFIIB"/>
    <property type="match status" value="1"/>
</dbReference>
<dbReference type="Gene3D" id="1.20.5.650">
    <property type="entry name" value="Single helix bin"/>
    <property type="match status" value="1"/>
</dbReference>
<dbReference type="InterPro" id="IPR013763">
    <property type="entry name" value="Cyclin-like_dom"/>
</dbReference>
<dbReference type="GO" id="GO:0001006">
    <property type="term" value="F:RNA polymerase III type 3 promoter sequence-specific DNA binding"/>
    <property type="evidence" value="ECO:0007669"/>
    <property type="project" value="TreeGrafter"/>
</dbReference>
<dbReference type="GO" id="GO:0006384">
    <property type="term" value="P:transcription initiation at RNA polymerase III promoter"/>
    <property type="evidence" value="ECO:0007669"/>
    <property type="project" value="UniProtKB-ARBA"/>
</dbReference>
<gene>
    <name evidence="14" type="primary">BRF1</name>
    <name evidence="14" type="ORF">HK097_000624</name>
</gene>
<evidence type="ECO:0000256" key="1">
    <source>
        <dbReference type="ARBA" id="ARBA00004123"/>
    </source>
</evidence>
<dbReference type="SUPFAM" id="SSF47954">
    <property type="entry name" value="Cyclin-like"/>
    <property type="match status" value="2"/>
</dbReference>
<feature type="compositionally biased region" description="Acidic residues" evidence="12">
    <location>
        <begin position="522"/>
        <end position="535"/>
    </location>
</feature>
<evidence type="ECO:0000256" key="4">
    <source>
        <dbReference type="ARBA" id="ARBA00022771"/>
    </source>
</evidence>
<evidence type="ECO:0000256" key="11">
    <source>
        <dbReference type="PROSITE-ProRule" id="PRU00469"/>
    </source>
</evidence>
<feature type="region of interest" description="Disordered" evidence="12">
    <location>
        <begin position="377"/>
        <end position="396"/>
    </location>
</feature>
<feature type="domain" description="TFIIB-type" evidence="13">
    <location>
        <begin position="2"/>
        <end position="34"/>
    </location>
</feature>
<dbReference type="GO" id="GO:0070897">
    <property type="term" value="P:transcription preinitiation complex assembly"/>
    <property type="evidence" value="ECO:0007669"/>
    <property type="project" value="InterPro"/>
</dbReference>
<comment type="similarity">
    <text evidence="2">Belongs to the TFIIB family.</text>
</comment>
<keyword evidence="7" id="KW-0010">Activator</keyword>
<evidence type="ECO:0000256" key="7">
    <source>
        <dbReference type="ARBA" id="ARBA00023159"/>
    </source>
</evidence>
<keyword evidence="5" id="KW-0862">Zinc</keyword>
<evidence type="ECO:0000313" key="15">
    <source>
        <dbReference type="Proteomes" id="UP001212841"/>
    </source>
</evidence>
<dbReference type="FunFam" id="1.10.472.10:FF:000007">
    <property type="entry name" value="Transcription factor IIIB 90 kDa subunit"/>
    <property type="match status" value="1"/>
</dbReference>
<evidence type="ECO:0000256" key="2">
    <source>
        <dbReference type="ARBA" id="ARBA00010857"/>
    </source>
</evidence>
<evidence type="ECO:0000256" key="6">
    <source>
        <dbReference type="ARBA" id="ARBA00023015"/>
    </source>
</evidence>
<feature type="region of interest" description="Disordered" evidence="12">
    <location>
        <begin position="297"/>
        <end position="329"/>
    </location>
</feature>
<evidence type="ECO:0000259" key="13">
    <source>
        <dbReference type="PROSITE" id="PS51134"/>
    </source>
</evidence>
<feature type="region of interest" description="Disordered" evidence="12">
    <location>
        <begin position="430"/>
        <end position="466"/>
    </location>
</feature>
<proteinExistence type="inferred from homology"/>
<feature type="region of interest" description="Disordered" evidence="12">
    <location>
        <begin position="522"/>
        <end position="567"/>
    </location>
</feature>
<evidence type="ECO:0000256" key="8">
    <source>
        <dbReference type="ARBA" id="ARBA00023163"/>
    </source>
</evidence>
<evidence type="ECO:0000256" key="9">
    <source>
        <dbReference type="ARBA" id="ARBA00023242"/>
    </source>
</evidence>
<dbReference type="SMART" id="SM00385">
    <property type="entry name" value="CYCLIN"/>
    <property type="match status" value="2"/>
</dbReference>
<dbReference type="CDD" id="cd20553">
    <property type="entry name" value="CYCLIN_TFIIIB90_rpt1"/>
    <property type="match status" value="1"/>
</dbReference>
<dbReference type="GO" id="GO:0000126">
    <property type="term" value="C:transcription factor TFIIIB complex"/>
    <property type="evidence" value="ECO:0007669"/>
    <property type="project" value="UniProtKB-ARBA"/>
</dbReference>
<dbReference type="Pfam" id="PF07741">
    <property type="entry name" value="BRF1"/>
    <property type="match status" value="1"/>
</dbReference>
<dbReference type="PANTHER" id="PTHR11618">
    <property type="entry name" value="TRANSCRIPTION INITIATION FACTOR IIB-RELATED"/>
    <property type="match status" value="1"/>
</dbReference>
<dbReference type="AlphaFoldDB" id="A0AAD5S7R4"/>
<sequence length="567" mass="63167">MSARFCRQCNVPTDIVYEESLGHVVCKECGGVMEENAIVAEVTFSEKSNGAAIADGFQVQSGAARARSRTGKFGLRQGQQESRETTIQNGHRKIAEIANQPQIRMNARHIEAAQRFFNLAVINNFTKGRKLNNVAAACLYINCRMEKTAHMLIDFADALTTNVYVLGATYLKLVQLLHLNIPLIDPALYISRFANRLDFEDHTQAVIKDANRLVQRMNRDWIHLGRRPAGVCAACLYIAARMHGFNRTPREIVMVVKICEATLKTRLAEFAETPSGQLTVEDFQTIWLETSENPPAYVKQKTKKRQAEDGEDGEGDEDEEASTPSQANKKMKMANGAGAAVKNGAAMGEAFLLDDGDEDLMRELNEVLETDEGRALQQSLNAGPREDDANLSDLDDDEEVNAVIDVSPEEAALKKAVWETENKDWMARQLAKAKREIDKDKKPKKPRTVKPKTDYSAAESAQEATQMMIQEKKWSSKMNSAVLDNMFTTSDDRIAKFEGSPKPVTFNPDSVTGFGRYNVEDAANEDGADGEEEEGFVNGEEFVNGADLIEDGNGEEYYEEDQEEYDE</sequence>
<feature type="compositionally biased region" description="Acidic residues" evidence="12">
    <location>
        <begin position="309"/>
        <end position="321"/>
    </location>
</feature>